<dbReference type="SUPFAM" id="SSF53335">
    <property type="entry name" value="S-adenosyl-L-methionine-dependent methyltransferases"/>
    <property type="match status" value="1"/>
</dbReference>
<keyword evidence="2" id="KW-0808">Transferase</keyword>
<reference evidence="5" key="1">
    <citation type="submission" date="2022-10" db="EMBL/GenBank/DDBJ databases">
        <title>Whole genome sequencing of three plant growth promoting bacteria isolated from Vachellia tortilis subsp. raddiana in Morocco.</title>
        <authorList>
            <person name="Hnini M."/>
            <person name="Zouagui R."/>
            <person name="Zouagui H."/>
            <person name="Chemao Elfihri M.-W."/>
            <person name="Ibrahimi A."/>
            <person name="Sbabou L."/>
            <person name="Aurag J."/>
        </authorList>
    </citation>
    <scope>NUCLEOTIDE SEQUENCE</scope>
    <source>
        <strain evidence="5">LMR678</strain>
    </source>
</reference>
<dbReference type="RefSeq" id="WP_269286249.1">
    <property type="nucleotide sequence ID" value="NZ_JAPVOI010000006.1"/>
</dbReference>
<gene>
    <name evidence="5" type="ORF">O3W52_31605</name>
</gene>
<evidence type="ECO:0000256" key="2">
    <source>
        <dbReference type="ARBA" id="ARBA00022679"/>
    </source>
</evidence>
<dbReference type="InterPro" id="IPR000780">
    <property type="entry name" value="CheR_MeTrfase"/>
</dbReference>
<dbReference type="Pfam" id="PF13432">
    <property type="entry name" value="TPR_16"/>
    <property type="match status" value="1"/>
</dbReference>
<evidence type="ECO:0000313" key="5">
    <source>
        <dbReference type="EMBL" id="MCZ4094260.1"/>
    </source>
</evidence>
<dbReference type="PANTHER" id="PTHR24422">
    <property type="entry name" value="CHEMOTAXIS PROTEIN METHYLTRANSFERASE"/>
    <property type="match status" value="1"/>
</dbReference>
<dbReference type="EMBL" id="JAPVOI010000006">
    <property type="protein sequence ID" value="MCZ4094260.1"/>
    <property type="molecule type" value="Genomic_DNA"/>
</dbReference>
<proteinExistence type="predicted"/>
<evidence type="ECO:0000256" key="3">
    <source>
        <dbReference type="ARBA" id="ARBA00022691"/>
    </source>
</evidence>
<dbReference type="PRINTS" id="PR00996">
    <property type="entry name" value="CHERMTFRASE"/>
</dbReference>
<keyword evidence="1" id="KW-0489">Methyltransferase</keyword>
<dbReference type="SMART" id="SM00138">
    <property type="entry name" value="MeTrc"/>
    <property type="match status" value="1"/>
</dbReference>
<dbReference type="Proteomes" id="UP001079430">
    <property type="component" value="Unassembled WGS sequence"/>
</dbReference>
<feature type="domain" description="CheR-type methyltransferase" evidence="4">
    <location>
        <begin position="17"/>
        <end position="247"/>
    </location>
</feature>
<dbReference type="Gene3D" id="1.25.40.10">
    <property type="entry name" value="Tetratricopeptide repeat domain"/>
    <property type="match status" value="1"/>
</dbReference>
<organism evidence="5 6">
    <name type="scientific">Sinorhizobium psoraleae</name>
    <dbReference type="NCBI Taxonomy" id="520838"/>
    <lineage>
        <taxon>Bacteria</taxon>
        <taxon>Pseudomonadati</taxon>
        <taxon>Pseudomonadota</taxon>
        <taxon>Alphaproteobacteria</taxon>
        <taxon>Hyphomicrobiales</taxon>
        <taxon>Rhizobiaceae</taxon>
        <taxon>Sinorhizobium/Ensifer group</taxon>
        <taxon>Sinorhizobium</taxon>
    </lineage>
</organism>
<dbReference type="InterPro" id="IPR022642">
    <property type="entry name" value="CheR_C"/>
</dbReference>
<dbReference type="CDD" id="cd02440">
    <property type="entry name" value="AdoMet_MTases"/>
    <property type="match status" value="1"/>
</dbReference>
<dbReference type="Pfam" id="PF01739">
    <property type="entry name" value="CheR"/>
    <property type="match status" value="1"/>
</dbReference>
<protein>
    <submittedName>
        <fullName evidence="5">Tetratricopeptide repeat protein</fullName>
    </submittedName>
</protein>
<dbReference type="PANTHER" id="PTHR24422:SF19">
    <property type="entry name" value="CHEMOTAXIS PROTEIN METHYLTRANSFERASE"/>
    <property type="match status" value="1"/>
</dbReference>
<keyword evidence="3" id="KW-0949">S-adenosyl-L-methionine</keyword>
<keyword evidence="6" id="KW-1185">Reference proteome</keyword>
<sequence length="454" mass="50239">MTGGAPSPNLAEQAAHRVGLSFPASRKGAIASAIARLMVQRGIGDSRSFLDRLGLDEDLTDDAIAAMTVSETHFFRNPAQFQLIRQTMLPELQRRRSDGSPVRIWSLGCATGEEPYSLAILCDEEGLLENVRISAADISRRSLVTAKAAEYGEWSLRNTDHRLRKRYFTSCEARFRLHERLRRQVEFTQLNLGTDELPAPERNLADFDLILCRNVLVYLDAIAVRRIARQLFACLSDGGWLLTAPTDPPLWQYAPFETSITPAGVIYRRMMAHSDTSKRSISRVTSVQCQTKNPLARVPPARACVADARKTLGDNAVKAIARQIRSRSDMGETRDAARLAAQAVESHPLSAELHFLQGLSQMTHGETDAAAAALRRVIYLDSDLAAAQFFLGVCLKDSDPQAALRALENALLFCLSRPQRERVVLMSGATAGHLAERARREIGKIRWHLGSEGL</sequence>
<evidence type="ECO:0000313" key="6">
    <source>
        <dbReference type="Proteomes" id="UP001079430"/>
    </source>
</evidence>
<accession>A0ABT4KR52</accession>
<dbReference type="PROSITE" id="PS50123">
    <property type="entry name" value="CHER"/>
    <property type="match status" value="1"/>
</dbReference>
<comment type="caution">
    <text evidence="5">The sequence shown here is derived from an EMBL/GenBank/DDBJ whole genome shotgun (WGS) entry which is preliminary data.</text>
</comment>
<evidence type="ECO:0000256" key="1">
    <source>
        <dbReference type="ARBA" id="ARBA00022603"/>
    </source>
</evidence>
<dbReference type="InterPro" id="IPR050903">
    <property type="entry name" value="Bact_Chemotaxis_MeTrfase"/>
</dbReference>
<evidence type="ECO:0000259" key="4">
    <source>
        <dbReference type="PROSITE" id="PS50123"/>
    </source>
</evidence>
<dbReference type="InterPro" id="IPR029063">
    <property type="entry name" value="SAM-dependent_MTases_sf"/>
</dbReference>
<dbReference type="SUPFAM" id="SSF47757">
    <property type="entry name" value="Chemotaxis receptor methyltransferase CheR, N-terminal domain"/>
    <property type="match status" value="1"/>
</dbReference>
<dbReference type="SUPFAM" id="SSF48452">
    <property type="entry name" value="TPR-like"/>
    <property type="match status" value="1"/>
</dbReference>
<dbReference type="Gene3D" id="3.40.50.150">
    <property type="entry name" value="Vaccinia Virus protein VP39"/>
    <property type="match status" value="1"/>
</dbReference>
<dbReference type="InterPro" id="IPR011990">
    <property type="entry name" value="TPR-like_helical_dom_sf"/>
</dbReference>
<name>A0ABT4KR52_9HYPH</name>